<dbReference type="CTD" id="20330233"/>
<gene>
    <name evidence="1" type="ORF">T265_16068</name>
</gene>
<evidence type="ECO:0000313" key="2">
    <source>
        <dbReference type="Proteomes" id="UP000054324"/>
    </source>
</evidence>
<dbReference type="KEGG" id="ovi:T265_16068"/>
<dbReference type="GeneID" id="20330233"/>
<dbReference type="AlphaFoldDB" id="A0A074Z522"/>
<sequence>MTGLDSGFQPDFRSEGDRAVQLSVLSSVTLINYRGCMHVCGIYFFSQDSSFMKQQKPQLICPEMSIVRTSLLRYLFYPYSEYVIHRDVGEIILNVEGAVVFDLLQFLVGLGFGVSPESQLFHDKRYRIRELLLH</sequence>
<proteinExistence type="predicted"/>
<accession>A0A074Z522</accession>
<protein>
    <submittedName>
        <fullName evidence="1">Uncharacterized protein</fullName>
    </submittedName>
</protein>
<feature type="non-terminal residue" evidence="1">
    <location>
        <position position="134"/>
    </location>
</feature>
<dbReference type="EMBL" id="KL601553">
    <property type="protein sequence ID" value="KER18420.1"/>
    <property type="molecule type" value="Genomic_DNA"/>
</dbReference>
<evidence type="ECO:0000313" key="1">
    <source>
        <dbReference type="EMBL" id="KER18420.1"/>
    </source>
</evidence>
<dbReference type="Proteomes" id="UP000054324">
    <property type="component" value="Unassembled WGS sequence"/>
</dbReference>
<name>A0A074Z522_OPIVI</name>
<reference evidence="1 2" key="1">
    <citation type="submission" date="2013-11" db="EMBL/GenBank/DDBJ databases">
        <title>Opisthorchis viverrini - life in the bile duct.</title>
        <authorList>
            <person name="Young N.D."/>
            <person name="Nagarajan N."/>
            <person name="Lin S.J."/>
            <person name="Korhonen P.K."/>
            <person name="Jex A.R."/>
            <person name="Hall R.S."/>
            <person name="Safavi-Hemami H."/>
            <person name="Kaewkong W."/>
            <person name="Bertrand D."/>
            <person name="Gao S."/>
            <person name="Seet Q."/>
            <person name="Wongkham S."/>
            <person name="Teh B.T."/>
            <person name="Wongkham C."/>
            <person name="Intapan P.M."/>
            <person name="Maleewong W."/>
            <person name="Yang X."/>
            <person name="Hu M."/>
            <person name="Wang Z."/>
            <person name="Hofmann A."/>
            <person name="Sternberg P.W."/>
            <person name="Tan P."/>
            <person name="Wang J."/>
            <person name="Gasser R.B."/>
        </authorList>
    </citation>
    <scope>NUCLEOTIDE SEQUENCE [LARGE SCALE GENOMIC DNA]</scope>
</reference>
<dbReference type="RefSeq" id="XP_009177833.1">
    <property type="nucleotide sequence ID" value="XM_009179569.1"/>
</dbReference>
<keyword evidence="2" id="KW-1185">Reference proteome</keyword>
<organism evidence="1 2">
    <name type="scientific">Opisthorchis viverrini</name>
    <name type="common">Southeast Asian liver fluke</name>
    <dbReference type="NCBI Taxonomy" id="6198"/>
    <lineage>
        <taxon>Eukaryota</taxon>
        <taxon>Metazoa</taxon>
        <taxon>Spiralia</taxon>
        <taxon>Lophotrochozoa</taxon>
        <taxon>Platyhelminthes</taxon>
        <taxon>Trematoda</taxon>
        <taxon>Digenea</taxon>
        <taxon>Opisthorchiida</taxon>
        <taxon>Opisthorchiata</taxon>
        <taxon>Opisthorchiidae</taxon>
        <taxon>Opisthorchis</taxon>
    </lineage>
</organism>